<accession>A0A835CSB4</accession>
<comment type="caution">
    <text evidence="1">The sequence shown here is derived from an EMBL/GenBank/DDBJ whole genome shotgun (WGS) entry which is preliminary data.</text>
</comment>
<dbReference type="AlphaFoldDB" id="A0A835CSB4"/>
<organism evidence="1 2">
    <name type="scientific">Aphidius gifuensis</name>
    <name type="common">Parasitoid wasp</name>
    <dbReference type="NCBI Taxonomy" id="684658"/>
    <lineage>
        <taxon>Eukaryota</taxon>
        <taxon>Metazoa</taxon>
        <taxon>Ecdysozoa</taxon>
        <taxon>Arthropoda</taxon>
        <taxon>Hexapoda</taxon>
        <taxon>Insecta</taxon>
        <taxon>Pterygota</taxon>
        <taxon>Neoptera</taxon>
        <taxon>Endopterygota</taxon>
        <taxon>Hymenoptera</taxon>
        <taxon>Apocrita</taxon>
        <taxon>Ichneumonoidea</taxon>
        <taxon>Braconidae</taxon>
        <taxon>Aphidiinae</taxon>
        <taxon>Aphidius</taxon>
    </lineage>
</organism>
<protein>
    <submittedName>
        <fullName evidence="1">Uncharacterized protein</fullName>
    </submittedName>
</protein>
<dbReference type="Proteomes" id="UP000639338">
    <property type="component" value="Unassembled WGS sequence"/>
</dbReference>
<gene>
    <name evidence="1" type="ORF">HCN44_010349</name>
</gene>
<proteinExistence type="predicted"/>
<dbReference type="EMBL" id="JACMRX010000003">
    <property type="protein sequence ID" value="KAF7993754.1"/>
    <property type="molecule type" value="Genomic_DNA"/>
</dbReference>
<reference evidence="1 2" key="1">
    <citation type="submission" date="2020-08" db="EMBL/GenBank/DDBJ databases">
        <title>Aphidius gifuensis genome sequencing and assembly.</title>
        <authorList>
            <person name="Du Z."/>
        </authorList>
    </citation>
    <scope>NUCLEOTIDE SEQUENCE [LARGE SCALE GENOMIC DNA]</scope>
    <source>
        <strain evidence="1">YNYX2018</strain>
        <tissue evidence="1">Adults</tissue>
    </source>
</reference>
<evidence type="ECO:0000313" key="2">
    <source>
        <dbReference type="Proteomes" id="UP000639338"/>
    </source>
</evidence>
<keyword evidence="2" id="KW-1185">Reference proteome</keyword>
<name>A0A835CSB4_APHGI</name>
<sequence>MLKLQKALHDKLCEVSLELYYLNLTRNDIQACFNIIESVVKLGENIITDEVTNNSKKTSTIEDVKQNVRSLFHVFTTSFVEFNSDYKRIKIIQNQKEYIQPVEYHIDISEKKQVEDVITPKFKLHHGLEINEMSELEKVSDLRWTLKVLLFMVLKSKKEKFQKRYLILKSIADKIQSENDDDEEEGLTTGKITTKSLEELIKKLDRKRTRLPTNEFKCELSRLKTIESLWTRNETVPTEVLQLATSGIEESFANLSLEKGRVNISSIILPPQSKQVGRQKRIDTRCTPIRIKRKRINNK</sequence>
<evidence type="ECO:0000313" key="1">
    <source>
        <dbReference type="EMBL" id="KAF7993754.1"/>
    </source>
</evidence>